<evidence type="ECO:0000313" key="5">
    <source>
        <dbReference type="Proteomes" id="UP000240509"/>
    </source>
</evidence>
<keyword evidence="2" id="KW-0812">Transmembrane</keyword>
<dbReference type="PROSITE" id="PS50011">
    <property type="entry name" value="PROTEIN_KINASE_DOM"/>
    <property type="match status" value="1"/>
</dbReference>
<feature type="transmembrane region" description="Helical" evidence="2">
    <location>
        <begin position="534"/>
        <end position="554"/>
    </location>
</feature>
<feature type="domain" description="Protein kinase" evidence="3">
    <location>
        <begin position="125"/>
        <end position="457"/>
    </location>
</feature>
<comment type="similarity">
    <text evidence="1">Belongs to the protein kinase superfamily. ADCK protein kinase family.</text>
</comment>
<sequence>MLKHLRFRQANRFRQILNAFIRNGFGFFVQKIGLIDEVPRPQKWRKKEAERIHSTEERIRNLLEELGPTFVKLGQIASTRKDIFPQSLIDELEKLQDHVTSFSYEEVKNVFETEVGESLDDYFDTFEEIPLASASIGQVHKAVTKDGRSVAVKVQRPGIERKISTDLDILYELALLADKHIEGAGNYRLPKLVKEFSKLIMRELDYKIEGRNADRIRSQTENDPRIYIPEVDWTCTTTRVMTMELIEGKNINQLDIEAMGRERRKLIAETITQSICRQIFIDGFYHADPHPGNVYLMKDDKIALLDFGMVGRLTPELRASLASLVIGILKKDTDGIIKSISRMGSAPLELDRQSLKKDLDEFQDLYFSVPLHEIKFGEVVNDLLALVGGHDIEIPHDVTLVAKALVTVESLISEVDHDLSIIKVVEPLGEELVKEYVSFDHLKKKARTHILDYMDAFSGLPEAVKKSMTLVERGRLRHEHRLPEVERIGARYARIGNQLTLSVLLLAVSLVLGSLILGITIGDPDQSFWLRLPVLELGFIVFFFLFSWLTVSILRNRKK</sequence>
<accession>A0A2T4U5U8</accession>
<feature type="transmembrane region" description="Helical" evidence="2">
    <location>
        <begin position="501"/>
        <end position="522"/>
    </location>
</feature>
<dbReference type="Proteomes" id="UP000240509">
    <property type="component" value="Unassembled WGS sequence"/>
</dbReference>
<dbReference type="PANTHER" id="PTHR10566">
    <property type="entry name" value="CHAPERONE-ACTIVITY OF BC1 COMPLEX CABC1 -RELATED"/>
    <property type="match status" value="1"/>
</dbReference>
<protein>
    <submittedName>
        <fullName evidence="4">ABC transporter</fullName>
    </submittedName>
</protein>
<evidence type="ECO:0000313" key="4">
    <source>
        <dbReference type="EMBL" id="PTL38773.1"/>
    </source>
</evidence>
<dbReference type="EMBL" id="PZJJ01000014">
    <property type="protein sequence ID" value="PTL38773.1"/>
    <property type="molecule type" value="Genomic_DNA"/>
</dbReference>
<dbReference type="InterPro" id="IPR050154">
    <property type="entry name" value="UbiB_kinase"/>
</dbReference>
<dbReference type="GO" id="GO:0004672">
    <property type="term" value="F:protein kinase activity"/>
    <property type="evidence" value="ECO:0007669"/>
    <property type="project" value="InterPro"/>
</dbReference>
<dbReference type="InterPro" id="IPR011009">
    <property type="entry name" value="Kinase-like_dom_sf"/>
</dbReference>
<dbReference type="RefSeq" id="WP_107585042.1">
    <property type="nucleotide sequence ID" value="NZ_PZJJ01000014.1"/>
</dbReference>
<proteinExistence type="inferred from homology"/>
<organism evidence="4 5">
    <name type="scientific">Alkalicoccus saliphilus</name>
    <dbReference type="NCBI Taxonomy" id="200989"/>
    <lineage>
        <taxon>Bacteria</taxon>
        <taxon>Bacillati</taxon>
        <taxon>Bacillota</taxon>
        <taxon>Bacilli</taxon>
        <taxon>Bacillales</taxon>
        <taxon>Bacillaceae</taxon>
        <taxon>Alkalicoccus</taxon>
    </lineage>
</organism>
<dbReference type="OrthoDB" id="9795390at2"/>
<name>A0A2T4U5U8_9BACI</name>
<dbReference type="AlphaFoldDB" id="A0A2T4U5U8"/>
<dbReference type="Pfam" id="PF03109">
    <property type="entry name" value="ABC1"/>
    <property type="match status" value="1"/>
</dbReference>
<reference evidence="4 5" key="1">
    <citation type="submission" date="2018-03" db="EMBL/GenBank/DDBJ databases">
        <title>Alkalicoccus saliphilus sp. nov., isolated from a mineral pool.</title>
        <authorList>
            <person name="Zhao B."/>
        </authorList>
    </citation>
    <scope>NUCLEOTIDE SEQUENCE [LARGE SCALE GENOMIC DNA]</scope>
    <source>
        <strain evidence="4 5">6AG</strain>
    </source>
</reference>
<dbReference type="SUPFAM" id="SSF56112">
    <property type="entry name" value="Protein kinase-like (PK-like)"/>
    <property type="match status" value="1"/>
</dbReference>
<dbReference type="PANTHER" id="PTHR10566:SF113">
    <property type="entry name" value="PROTEIN ACTIVITY OF BC1 COMPLEX KINASE 7, CHLOROPLASTIC"/>
    <property type="match status" value="1"/>
</dbReference>
<evidence type="ECO:0000256" key="1">
    <source>
        <dbReference type="ARBA" id="ARBA00009670"/>
    </source>
</evidence>
<dbReference type="GO" id="GO:0005524">
    <property type="term" value="F:ATP binding"/>
    <property type="evidence" value="ECO:0007669"/>
    <property type="project" value="InterPro"/>
</dbReference>
<keyword evidence="2" id="KW-0472">Membrane</keyword>
<evidence type="ECO:0000259" key="3">
    <source>
        <dbReference type="PROSITE" id="PS50011"/>
    </source>
</evidence>
<keyword evidence="2" id="KW-1133">Transmembrane helix</keyword>
<comment type="caution">
    <text evidence="4">The sequence shown here is derived from an EMBL/GenBank/DDBJ whole genome shotgun (WGS) entry which is preliminary data.</text>
</comment>
<keyword evidence="5" id="KW-1185">Reference proteome</keyword>
<dbReference type="InterPro" id="IPR004147">
    <property type="entry name" value="ABC1_dom"/>
</dbReference>
<dbReference type="InterPro" id="IPR000719">
    <property type="entry name" value="Prot_kinase_dom"/>
</dbReference>
<dbReference type="CDD" id="cd05121">
    <property type="entry name" value="ABC1_ADCK3-like"/>
    <property type="match status" value="1"/>
</dbReference>
<evidence type="ECO:0000256" key="2">
    <source>
        <dbReference type="SAM" id="Phobius"/>
    </source>
</evidence>
<gene>
    <name evidence="4" type="ORF">C6Y45_09785</name>
</gene>